<evidence type="ECO:0000256" key="7">
    <source>
        <dbReference type="ARBA" id="ARBA00023136"/>
    </source>
</evidence>
<dbReference type="PANTHER" id="PTHR32261:SF4">
    <property type="entry name" value="CALCIUM HOMEOSTASIS MODULATOR PROTEIN 6"/>
    <property type="match status" value="1"/>
</dbReference>
<keyword evidence="5 9" id="KW-1133">Transmembrane helix</keyword>
<keyword evidence="3" id="KW-0813">Transport</keyword>
<evidence type="ECO:0000256" key="3">
    <source>
        <dbReference type="ARBA" id="ARBA00022448"/>
    </source>
</evidence>
<evidence type="ECO:0000313" key="10">
    <source>
        <dbReference type="EMBL" id="KAI2650482.1"/>
    </source>
</evidence>
<comment type="similarity">
    <text evidence="2">Belongs to the CALHM family.</text>
</comment>
<keyword evidence="11" id="KW-1185">Reference proteome</keyword>
<comment type="caution">
    <text evidence="10">The sequence shown here is derived from an EMBL/GenBank/DDBJ whole genome shotgun (WGS) entry which is preliminary data.</text>
</comment>
<evidence type="ECO:0000256" key="9">
    <source>
        <dbReference type="SAM" id="Phobius"/>
    </source>
</evidence>
<keyword evidence="4 9" id="KW-0812">Transmembrane</keyword>
<feature type="transmembrane region" description="Helical" evidence="9">
    <location>
        <begin position="151"/>
        <end position="170"/>
    </location>
</feature>
<evidence type="ECO:0000256" key="5">
    <source>
        <dbReference type="ARBA" id="ARBA00022989"/>
    </source>
</evidence>
<feature type="transmembrane region" description="Helical" evidence="9">
    <location>
        <begin position="81"/>
        <end position="100"/>
    </location>
</feature>
<organism evidence="10 11">
    <name type="scientific">Labeo rohita</name>
    <name type="common">Indian major carp</name>
    <name type="synonym">Cyprinus rohita</name>
    <dbReference type="NCBI Taxonomy" id="84645"/>
    <lineage>
        <taxon>Eukaryota</taxon>
        <taxon>Metazoa</taxon>
        <taxon>Chordata</taxon>
        <taxon>Craniata</taxon>
        <taxon>Vertebrata</taxon>
        <taxon>Euteleostomi</taxon>
        <taxon>Actinopterygii</taxon>
        <taxon>Neopterygii</taxon>
        <taxon>Teleostei</taxon>
        <taxon>Ostariophysi</taxon>
        <taxon>Cypriniformes</taxon>
        <taxon>Cyprinidae</taxon>
        <taxon>Labeoninae</taxon>
        <taxon>Labeonini</taxon>
        <taxon>Labeo</taxon>
    </lineage>
</organism>
<evidence type="ECO:0000256" key="4">
    <source>
        <dbReference type="ARBA" id="ARBA00022692"/>
    </source>
</evidence>
<dbReference type="EMBL" id="JACTAM010000022">
    <property type="protein sequence ID" value="KAI2650482.1"/>
    <property type="molecule type" value="Genomic_DNA"/>
</dbReference>
<accession>A0ABQ8LII1</accession>
<evidence type="ECO:0000256" key="1">
    <source>
        <dbReference type="ARBA" id="ARBA00004141"/>
    </source>
</evidence>
<dbReference type="Pfam" id="PF14798">
    <property type="entry name" value="Ca_hom_mod"/>
    <property type="match status" value="1"/>
</dbReference>
<reference evidence="10 11" key="1">
    <citation type="submission" date="2022-01" db="EMBL/GenBank/DDBJ databases">
        <title>A high-quality chromosome-level genome assembly of rohu carp, Labeo rohita.</title>
        <authorList>
            <person name="Arick M.A. II"/>
            <person name="Hsu C.-Y."/>
            <person name="Magbanua Z."/>
            <person name="Pechanova O."/>
            <person name="Grover C."/>
            <person name="Miller E."/>
            <person name="Thrash A."/>
            <person name="Ezzel L."/>
            <person name="Alam S."/>
            <person name="Benzie J."/>
            <person name="Hamilton M."/>
            <person name="Karsi A."/>
            <person name="Lawrence M.L."/>
            <person name="Peterson D.G."/>
        </authorList>
    </citation>
    <scope>NUCLEOTIDE SEQUENCE [LARGE SCALE GENOMIC DNA]</scope>
    <source>
        <strain evidence="11">BAU-BD-2019</strain>
        <tissue evidence="10">Blood</tissue>
    </source>
</reference>
<protein>
    <submittedName>
        <fullName evidence="10">Calcium homeostasis modulator protein 5</fullName>
    </submittedName>
</protein>
<evidence type="ECO:0000313" key="11">
    <source>
        <dbReference type="Proteomes" id="UP000830375"/>
    </source>
</evidence>
<gene>
    <name evidence="10" type="ORF">H4Q32_000481</name>
</gene>
<name>A0ABQ8LII1_LABRO</name>
<evidence type="ECO:0000256" key="2">
    <source>
        <dbReference type="ARBA" id="ARBA00008497"/>
    </source>
</evidence>
<sequence>MAKLLSLIKKIPEFLKRSPYLVTLPSGFSVIQVEKILEVHFTCPCAVDVNAKLTESMPLKFGRFHCPPGANNDTQQDCAKAFIYCLIPPIMWVIVLFLNGDYFSCAKTHWNGVYVFDEQLNRSWCKPIERTQNENELRLLTQKYIHDSQNIGYVILAISSVMVIVVVGIYDSCISGKCDRCPKQLLSCCGRTAEGQRQGQVWRQSHGQRKESVSLELCSEGRINVEPAV</sequence>
<keyword evidence="8" id="KW-0407">Ion channel</keyword>
<dbReference type="PANTHER" id="PTHR32261">
    <property type="entry name" value="CALCIUM HOMEOSTASIS MODULATOR PROTEIN"/>
    <property type="match status" value="1"/>
</dbReference>
<dbReference type="Proteomes" id="UP000830375">
    <property type="component" value="Unassembled WGS sequence"/>
</dbReference>
<keyword evidence="7 9" id="KW-0472">Membrane</keyword>
<proteinExistence type="inferred from homology"/>
<dbReference type="InterPro" id="IPR029569">
    <property type="entry name" value="CALHM"/>
</dbReference>
<comment type="subcellular location">
    <subcellularLocation>
        <location evidence="1">Membrane</location>
        <topology evidence="1">Multi-pass membrane protein</topology>
    </subcellularLocation>
</comment>
<keyword evidence="6" id="KW-0406">Ion transport</keyword>
<evidence type="ECO:0000256" key="6">
    <source>
        <dbReference type="ARBA" id="ARBA00023065"/>
    </source>
</evidence>
<evidence type="ECO:0000256" key="8">
    <source>
        <dbReference type="ARBA" id="ARBA00023303"/>
    </source>
</evidence>